<name>A0A6P2CW95_9BACT</name>
<dbReference type="EMBL" id="LR593886">
    <property type="protein sequence ID" value="VTR93209.1"/>
    <property type="molecule type" value="Genomic_DNA"/>
</dbReference>
<protein>
    <submittedName>
        <fullName evidence="1">Uncharacterized protein</fullName>
    </submittedName>
</protein>
<accession>A0A6P2CW95</accession>
<organism evidence="1 2">
    <name type="scientific">Gemmata massiliana</name>
    <dbReference type="NCBI Taxonomy" id="1210884"/>
    <lineage>
        <taxon>Bacteria</taxon>
        <taxon>Pseudomonadati</taxon>
        <taxon>Planctomycetota</taxon>
        <taxon>Planctomycetia</taxon>
        <taxon>Gemmatales</taxon>
        <taxon>Gemmataceae</taxon>
        <taxon>Gemmata</taxon>
    </lineage>
</organism>
<evidence type="ECO:0000313" key="2">
    <source>
        <dbReference type="Proteomes" id="UP000464178"/>
    </source>
</evidence>
<dbReference type="Proteomes" id="UP000464178">
    <property type="component" value="Chromosome"/>
</dbReference>
<sequence>MAITHTIAQGWGGSAGSLSVSVGVTSTNANEQNFSAALAAPTTNQQRDVQWAQAKLLSVYILSDQDVVLKVNSSSSPTDTITIKANYPFCWIKGCGLPYPFTGTAGTVTTTYWTNSGSATANVEFRSLIDQ</sequence>
<evidence type="ECO:0000313" key="1">
    <source>
        <dbReference type="EMBL" id="VTR93209.1"/>
    </source>
</evidence>
<reference evidence="1 2" key="1">
    <citation type="submission" date="2019-05" db="EMBL/GenBank/DDBJ databases">
        <authorList>
            <consortium name="Science for Life Laboratories"/>
        </authorList>
    </citation>
    <scope>NUCLEOTIDE SEQUENCE [LARGE SCALE GENOMIC DNA]</scope>
    <source>
        <strain evidence="1">Soil9</strain>
    </source>
</reference>
<proteinExistence type="predicted"/>
<dbReference type="RefSeq" id="WP_162667977.1">
    <property type="nucleotide sequence ID" value="NZ_LR593886.1"/>
</dbReference>
<dbReference type="AlphaFoldDB" id="A0A6P2CW95"/>
<dbReference type="KEGG" id="gms:SOIL9_45050"/>
<gene>
    <name evidence="1" type="ORF">SOIL9_45050</name>
</gene>
<keyword evidence="2" id="KW-1185">Reference proteome</keyword>